<dbReference type="PROSITE" id="PS50072">
    <property type="entry name" value="CSA_PPIASE_2"/>
    <property type="match status" value="1"/>
</dbReference>
<dbReference type="PRINTS" id="PR00153">
    <property type="entry name" value="CSAPPISMRASE"/>
</dbReference>
<dbReference type="GO" id="GO:0008380">
    <property type="term" value="P:RNA splicing"/>
    <property type="evidence" value="ECO:0007669"/>
    <property type="project" value="UniProtKB-KW"/>
</dbReference>
<dbReference type="GO" id="GO:0003755">
    <property type="term" value="F:peptidyl-prolyl cis-trans isomerase activity"/>
    <property type="evidence" value="ECO:0007669"/>
    <property type="project" value="InterPro"/>
</dbReference>
<reference evidence="24 25" key="1">
    <citation type="journal article" date="2017" name="Nat. Ecol. Evol.">
        <title>Scallop genome provides insights into evolution of bilaterian karyotype and development.</title>
        <authorList>
            <person name="Wang S."/>
            <person name="Zhang J."/>
            <person name="Jiao W."/>
            <person name="Li J."/>
            <person name="Xun X."/>
            <person name="Sun Y."/>
            <person name="Guo X."/>
            <person name="Huan P."/>
            <person name="Dong B."/>
            <person name="Zhang L."/>
            <person name="Hu X."/>
            <person name="Sun X."/>
            <person name="Wang J."/>
            <person name="Zhao C."/>
            <person name="Wang Y."/>
            <person name="Wang D."/>
            <person name="Huang X."/>
            <person name="Wang R."/>
            <person name="Lv J."/>
            <person name="Li Y."/>
            <person name="Zhang Z."/>
            <person name="Liu B."/>
            <person name="Lu W."/>
            <person name="Hui Y."/>
            <person name="Liang J."/>
            <person name="Zhou Z."/>
            <person name="Hou R."/>
            <person name="Li X."/>
            <person name="Liu Y."/>
            <person name="Li H."/>
            <person name="Ning X."/>
            <person name="Lin Y."/>
            <person name="Zhao L."/>
            <person name="Xing Q."/>
            <person name="Dou J."/>
            <person name="Li Y."/>
            <person name="Mao J."/>
            <person name="Guo H."/>
            <person name="Dou H."/>
            <person name="Li T."/>
            <person name="Mu C."/>
            <person name="Jiang W."/>
            <person name="Fu Q."/>
            <person name="Fu X."/>
            <person name="Miao Y."/>
            <person name="Liu J."/>
            <person name="Yu Q."/>
            <person name="Li R."/>
            <person name="Liao H."/>
            <person name="Li X."/>
            <person name="Kong Y."/>
            <person name="Jiang Z."/>
            <person name="Chourrout D."/>
            <person name="Li R."/>
            <person name="Bao Z."/>
        </authorList>
    </citation>
    <scope>NUCLEOTIDE SEQUENCE [LARGE SCALE GENOMIC DNA]</scope>
    <source>
        <strain evidence="24 25">PY_sf001</strain>
    </source>
</reference>
<keyword evidence="15" id="KW-0539">Nucleus</keyword>
<dbReference type="InterPro" id="IPR026951">
    <property type="entry name" value="PPIL2_U-box_dom"/>
</dbReference>
<dbReference type="Pfam" id="PF04641">
    <property type="entry name" value="Rtf2"/>
    <property type="match status" value="1"/>
</dbReference>
<dbReference type="SUPFAM" id="SSF50891">
    <property type="entry name" value="Cyclophilin-like"/>
    <property type="match status" value="1"/>
</dbReference>
<dbReference type="SMART" id="SM00504">
    <property type="entry name" value="Ubox"/>
    <property type="match status" value="1"/>
</dbReference>
<dbReference type="InterPro" id="IPR020892">
    <property type="entry name" value="Cyclophilin-type_PPIase_CS"/>
</dbReference>
<evidence type="ECO:0000256" key="14">
    <source>
        <dbReference type="ARBA" id="ARBA00023187"/>
    </source>
</evidence>
<keyword evidence="11" id="KW-0832">Ubl conjugation</keyword>
<evidence type="ECO:0000256" key="20">
    <source>
        <dbReference type="ARBA" id="ARBA00079124"/>
    </source>
</evidence>
<comment type="similarity">
    <text evidence="4">Belongs to the cyclophilin-type PPIase family. PPIL2 subfamily.</text>
</comment>
<dbReference type="PROSITE" id="PS51698">
    <property type="entry name" value="U_BOX"/>
    <property type="match status" value="1"/>
</dbReference>
<dbReference type="GO" id="GO:0000209">
    <property type="term" value="P:protein polyubiquitination"/>
    <property type="evidence" value="ECO:0007669"/>
    <property type="project" value="TreeGrafter"/>
</dbReference>
<evidence type="ECO:0000259" key="23">
    <source>
        <dbReference type="PROSITE" id="PS51698"/>
    </source>
</evidence>
<proteinExistence type="inferred from homology"/>
<dbReference type="FunFam" id="3.30.40.10:FF:000079">
    <property type="entry name" value="Peptidyl-prolyl cis-trans isomerase 2"/>
    <property type="match status" value="1"/>
</dbReference>
<organism evidence="24 25">
    <name type="scientific">Mizuhopecten yessoensis</name>
    <name type="common">Japanese scallop</name>
    <name type="synonym">Patinopecten yessoensis</name>
    <dbReference type="NCBI Taxonomy" id="6573"/>
    <lineage>
        <taxon>Eukaryota</taxon>
        <taxon>Metazoa</taxon>
        <taxon>Spiralia</taxon>
        <taxon>Lophotrochozoa</taxon>
        <taxon>Mollusca</taxon>
        <taxon>Bivalvia</taxon>
        <taxon>Autobranchia</taxon>
        <taxon>Pteriomorphia</taxon>
        <taxon>Pectinida</taxon>
        <taxon>Pectinoidea</taxon>
        <taxon>Pectinidae</taxon>
        <taxon>Mizuhopecten</taxon>
    </lineage>
</organism>
<comment type="subcellular location">
    <subcellularLocation>
        <location evidence="2">Nucleus</location>
    </subcellularLocation>
</comment>
<dbReference type="EC" id="2.3.2.27" evidence="5"/>
<dbReference type="GO" id="GO:0006457">
    <property type="term" value="P:protein folding"/>
    <property type="evidence" value="ECO:0007669"/>
    <property type="project" value="InterPro"/>
</dbReference>
<evidence type="ECO:0000313" key="25">
    <source>
        <dbReference type="Proteomes" id="UP000242188"/>
    </source>
</evidence>
<evidence type="ECO:0000256" key="13">
    <source>
        <dbReference type="ARBA" id="ARBA00023054"/>
    </source>
</evidence>
<evidence type="ECO:0000313" key="24">
    <source>
        <dbReference type="EMBL" id="OWF42036.1"/>
    </source>
</evidence>
<keyword evidence="6" id="KW-1017">Isopeptide bond</keyword>
<dbReference type="AlphaFoldDB" id="A0A210PZY1"/>
<keyword evidence="13" id="KW-0175">Coiled coil</keyword>
<dbReference type="PANTHER" id="PTHR45625:SF1">
    <property type="entry name" value="RING-TYPE E3 UBIQUITIN-PROTEIN LIGASE PPIL2"/>
    <property type="match status" value="1"/>
</dbReference>
<keyword evidence="25" id="KW-1185">Reference proteome</keyword>
<evidence type="ECO:0000256" key="18">
    <source>
        <dbReference type="ARBA" id="ARBA00073734"/>
    </source>
</evidence>
<dbReference type="InterPro" id="IPR029000">
    <property type="entry name" value="Cyclophilin-like_dom_sf"/>
</dbReference>
<sequence>MKERRPKPIKSFQKSDSAIQITISCLLPVATKMGKKQHQKDKLYLTTTEWKNSYGGYKGDRSTGEGSRFRRLPFYCCSLSMQPFENPLCTKEGVIFDLMNIVPFLKKYGISPITGEKITAKQLIKLNFCKNSAGKFHCPVTFKIFNENTHITAIRTSGNVFAYEAIERLNIKPKFFRDLLTDEEFTRSDIITIQDPTNLDKFNISSFHHIKHGLKVGDEDEEIAKKNPRYHLKALNAETAEALDELDRQYKPAEKKEEQKRVADSLNAAHYSTGTVSASFTSTAVEPATSHEAAIINEDILRYERVKKKGYVKFLTNMGDLNLELYCHQVPRTCHNFIKLCASGYYTGTVFHRSIRNFIIQGGDPEGTGMGGQSIWGEPFSDELKPNLKHSGRGVLSMANSGPNTNKSQFFFTYRSANHLDGKHAVFGKVVGGLDTIDKMEKVETDKKDRPKEEIKIEDVVIYVNPYDEADEMLQQERDDVKQKVIDEREEQRKKDLRRKPAGSDKPLAFRSGVGKYINPSTLKRPAESTVSEDGAKKSKVTGVQFGNFSSW</sequence>
<keyword evidence="8" id="KW-0808">Transferase</keyword>
<comment type="pathway">
    <text evidence="3">Protein modification; protein ubiquitination.</text>
</comment>
<evidence type="ECO:0000256" key="12">
    <source>
        <dbReference type="ARBA" id="ARBA00022990"/>
    </source>
</evidence>
<dbReference type="FunFam" id="2.40.100.10:FF:000018">
    <property type="entry name" value="Peptidyl-prolyl cis-trans isomerase-like 2"/>
    <property type="match status" value="1"/>
</dbReference>
<evidence type="ECO:0000256" key="16">
    <source>
        <dbReference type="ARBA" id="ARBA00059251"/>
    </source>
</evidence>
<keyword evidence="9" id="KW-0747">Spliceosome</keyword>
<dbReference type="CDD" id="cd16663">
    <property type="entry name" value="RING-Ubox_PPIL2"/>
    <property type="match status" value="1"/>
</dbReference>
<feature type="region of interest" description="Disordered" evidence="21">
    <location>
        <begin position="478"/>
        <end position="538"/>
    </location>
</feature>
<dbReference type="EMBL" id="NEDP02005324">
    <property type="protein sequence ID" value="OWF42036.1"/>
    <property type="molecule type" value="Genomic_DNA"/>
</dbReference>
<dbReference type="InterPro" id="IPR044666">
    <property type="entry name" value="Cyclophilin_A-like"/>
</dbReference>
<keyword evidence="14" id="KW-0508">mRNA splicing</keyword>
<feature type="domain" description="U-box" evidence="23">
    <location>
        <begin position="70"/>
        <end position="143"/>
    </location>
</feature>
<name>A0A210PZY1_MIZYE</name>
<comment type="function">
    <text evidence="16">Has a ubiquitin-protein ligase activity acting as an E3 ubiquitin protein ligase or as an ubiquitin-ubiquitin ligase promoting elongation of ubiquitin chains on substrates. By mediating 'Lys-48'-linked polyubiquitination of proteins could target them for proteasomal degradation. May also function as a chaperone, playing a role in transport to the cell membrane of BSG/Basigin for instance. Probable inactive PPIase with no peptidyl-prolyl cis-trans isomerase activity. As a component of the minor spliceosome, involved in the splicing of U12-type introns in pre-mRNAs.</text>
</comment>
<feature type="compositionally biased region" description="Basic and acidic residues" evidence="21">
    <location>
        <begin position="478"/>
        <end position="494"/>
    </location>
</feature>
<dbReference type="InterPro" id="IPR003613">
    <property type="entry name" value="Ubox_domain"/>
</dbReference>
<keyword evidence="12" id="KW-0007">Acetylation</keyword>
<comment type="subunit">
    <text evidence="17">Component of the minor spliceosome, which splices U12-type introns. Within this complex, interacts with PRPF8/PRP8, EFTUD2/SNU114 and PLRG1. Interacts with isoform 2 of BSG. Interacts (via the PPIase cyclophilin-type domain) with CRNKL1; they may form a trimeric complex with HSP90.</text>
</comment>
<evidence type="ECO:0000256" key="19">
    <source>
        <dbReference type="ARBA" id="ARBA00078275"/>
    </source>
</evidence>
<gene>
    <name evidence="24" type="ORF">KP79_PYT13725</name>
</gene>
<evidence type="ECO:0000256" key="4">
    <source>
        <dbReference type="ARBA" id="ARBA00007930"/>
    </source>
</evidence>
<evidence type="ECO:0000256" key="7">
    <source>
        <dbReference type="ARBA" id="ARBA00022664"/>
    </source>
</evidence>
<evidence type="ECO:0000256" key="15">
    <source>
        <dbReference type="ARBA" id="ARBA00023242"/>
    </source>
</evidence>
<dbReference type="PANTHER" id="PTHR45625">
    <property type="entry name" value="PEPTIDYL-PROLYL CIS-TRANS ISOMERASE-RELATED"/>
    <property type="match status" value="1"/>
</dbReference>
<keyword evidence="7" id="KW-0507">mRNA processing</keyword>
<evidence type="ECO:0000256" key="10">
    <source>
        <dbReference type="ARBA" id="ARBA00022786"/>
    </source>
</evidence>
<evidence type="ECO:0000256" key="21">
    <source>
        <dbReference type="SAM" id="MobiDB-lite"/>
    </source>
</evidence>
<protein>
    <recommendedName>
        <fullName evidence="18">RING-type E3 ubiquitin-protein ligase PPIL2</fullName>
        <ecNumber evidence="5">2.3.2.27</ecNumber>
    </recommendedName>
    <alternativeName>
        <fullName evidence="20">CYC4</fullName>
    </alternativeName>
    <alternativeName>
        <fullName evidence="19">Probable inactive peptidyl-prolyl cis-trans isomerase-like 2</fullName>
    </alternativeName>
</protein>
<dbReference type="Proteomes" id="UP000242188">
    <property type="component" value="Unassembled WGS sequence"/>
</dbReference>
<keyword evidence="10" id="KW-0833">Ubl conjugation pathway</keyword>
<evidence type="ECO:0000256" key="5">
    <source>
        <dbReference type="ARBA" id="ARBA00012483"/>
    </source>
</evidence>
<feature type="domain" description="PPIase cyclophilin-type" evidence="22">
    <location>
        <begin position="316"/>
        <end position="462"/>
    </location>
</feature>
<dbReference type="STRING" id="6573.A0A210PZY1"/>
<keyword evidence="24" id="KW-0413">Isomerase</keyword>
<evidence type="ECO:0000256" key="9">
    <source>
        <dbReference type="ARBA" id="ARBA00022728"/>
    </source>
</evidence>
<comment type="caution">
    <text evidence="24">The sequence shown here is derived from an EMBL/GenBank/DDBJ whole genome shotgun (WGS) entry which is preliminary data.</text>
</comment>
<dbReference type="GO" id="GO:0006397">
    <property type="term" value="P:mRNA processing"/>
    <property type="evidence" value="ECO:0007669"/>
    <property type="project" value="UniProtKB-KW"/>
</dbReference>
<dbReference type="Pfam" id="PF00160">
    <property type="entry name" value="Pro_isomerase"/>
    <property type="match status" value="1"/>
</dbReference>
<evidence type="ECO:0000256" key="11">
    <source>
        <dbReference type="ARBA" id="ARBA00022843"/>
    </source>
</evidence>
<evidence type="ECO:0000259" key="22">
    <source>
        <dbReference type="PROSITE" id="PS50072"/>
    </source>
</evidence>
<evidence type="ECO:0000256" key="2">
    <source>
        <dbReference type="ARBA" id="ARBA00004123"/>
    </source>
</evidence>
<dbReference type="InterPro" id="IPR002130">
    <property type="entry name" value="Cyclophilin-type_PPIase_dom"/>
</dbReference>
<dbReference type="PROSITE" id="PS00170">
    <property type="entry name" value="CSA_PPIASE_1"/>
    <property type="match status" value="1"/>
</dbReference>
<dbReference type="Gene3D" id="3.30.40.10">
    <property type="entry name" value="Zinc/RING finger domain, C3HC4 (zinc finger)"/>
    <property type="match status" value="1"/>
</dbReference>
<dbReference type="InterPro" id="IPR013083">
    <property type="entry name" value="Znf_RING/FYVE/PHD"/>
</dbReference>
<dbReference type="SUPFAM" id="SSF57850">
    <property type="entry name" value="RING/U-box"/>
    <property type="match status" value="1"/>
</dbReference>
<evidence type="ECO:0000256" key="8">
    <source>
        <dbReference type="ARBA" id="ARBA00022679"/>
    </source>
</evidence>
<dbReference type="GO" id="GO:0071013">
    <property type="term" value="C:catalytic step 2 spliceosome"/>
    <property type="evidence" value="ECO:0007669"/>
    <property type="project" value="TreeGrafter"/>
</dbReference>
<comment type="catalytic activity">
    <reaction evidence="1">
        <text>S-ubiquitinyl-[E2 ubiquitin-conjugating enzyme]-L-cysteine + [acceptor protein]-L-lysine = [E2 ubiquitin-conjugating enzyme]-L-cysteine + N(6)-ubiquitinyl-[acceptor protein]-L-lysine.</text>
        <dbReference type="EC" id="2.3.2.27"/>
    </reaction>
</comment>
<dbReference type="GO" id="GO:0061630">
    <property type="term" value="F:ubiquitin protein ligase activity"/>
    <property type="evidence" value="ECO:0007669"/>
    <property type="project" value="UniProtKB-EC"/>
</dbReference>
<evidence type="ECO:0000256" key="3">
    <source>
        <dbReference type="ARBA" id="ARBA00004906"/>
    </source>
</evidence>
<evidence type="ECO:0000256" key="1">
    <source>
        <dbReference type="ARBA" id="ARBA00000900"/>
    </source>
</evidence>
<dbReference type="Gene3D" id="2.40.100.10">
    <property type="entry name" value="Cyclophilin-like"/>
    <property type="match status" value="1"/>
</dbReference>
<accession>A0A210PZY1</accession>
<dbReference type="CDD" id="cd01923">
    <property type="entry name" value="cyclophilin_RING"/>
    <property type="match status" value="1"/>
</dbReference>
<evidence type="ECO:0000256" key="6">
    <source>
        <dbReference type="ARBA" id="ARBA00022499"/>
    </source>
</evidence>
<dbReference type="OrthoDB" id="30774at2759"/>
<evidence type="ECO:0000256" key="17">
    <source>
        <dbReference type="ARBA" id="ARBA00061807"/>
    </source>
</evidence>